<gene>
    <name evidence="1" type="ORF">G6047_05490</name>
</gene>
<sequence length="264" mass="30383">MHYEGTLSKMATEPTEPIQYFLVFEDSFLNMNQVLGRDLSIEFTGYQCLECGKRKKIFRQGFCYDCFYASASAGDWIMRPELSTAHLGIADRDLDYESSVQLQPHIVYLALSSEVKVGVTRKTQVPTRWIDQGADEAVTILEVPNRYLAGITEVALKNHFVDKTNWRKMLQNEVLTLDLLEEKGRIFDFLPEEVRPYFNTDLNEHLKINYPVLAYPKKVTSLNLDKTTRYSGKLIGIKGQYLIFEDGTVFNIRGYEGYRVSLTV</sequence>
<name>A0A972JHT6_9FLAO</name>
<dbReference type="InterPro" id="IPR021246">
    <property type="entry name" value="DUF2797"/>
</dbReference>
<evidence type="ECO:0000313" key="2">
    <source>
        <dbReference type="Proteomes" id="UP000712080"/>
    </source>
</evidence>
<dbReference type="AlphaFoldDB" id="A0A972JHT6"/>
<keyword evidence="2" id="KW-1185">Reference proteome</keyword>
<dbReference type="RefSeq" id="WP_169526483.1">
    <property type="nucleotide sequence ID" value="NZ_JAAMPU010000101.1"/>
</dbReference>
<comment type="caution">
    <text evidence="1">The sequence shown here is derived from an EMBL/GenBank/DDBJ whole genome shotgun (WGS) entry which is preliminary data.</text>
</comment>
<protein>
    <submittedName>
        <fullName evidence="1">DUF2797 domain-containing protein</fullName>
    </submittedName>
</protein>
<proteinExistence type="predicted"/>
<dbReference type="EMBL" id="JAAMPU010000101">
    <property type="protein sequence ID" value="NMH27478.1"/>
    <property type="molecule type" value="Genomic_DNA"/>
</dbReference>
<dbReference type="Pfam" id="PF10977">
    <property type="entry name" value="DUF2797"/>
    <property type="match status" value="1"/>
</dbReference>
<dbReference type="Proteomes" id="UP000712080">
    <property type="component" value="Unassembled WGS sequence"/>
</dbReference>
<evidence type="ECO:0000313" key="1">
    <source>
        <dbReference type="EMBL" id="NMH27478.1"/>
    </source>
</evidence>
<accession>A0A972JHT6</accession>
<reference evidence="1" key="1">
    <citation type="submission" date="2020-02" db="EMBL/GenBank/DDBJ databases">
        <title>Flavobacterium sp. genome.</title>
        <authorList>
            <person name="Jung H.S."/>
            <person name="Baek J.H."/>
            <person name="Jeon C.O."/>
        </authorList>
    </citation>
    <scope>NUCLEOTIDE SEQUENCE</scope>
    <source>
        <strain evidence="1">SE-s28</strain>
    </source>
</reference>
<organism evidence="1 2">
    <name type="scientific">Flavobacterium silvaticum</name>
    <dbReference type="NCBI Taxonomy" id="1852020"/>
    <lineage>
        <taxon>Bacteria</taxon>
        <taxon>Pseudomonadati</taxon>
        <taxon>Bacteroidota</taxon>
        <taxon>Flavobacteriia</taxon>
        <taxon>Flavobacteriales</taxon>
        <taxon>Flavobacteriaceae</taxon>
        <taxon>Flavobacterium</taxon>
    </lineage>
</organism>